<gene>
    <name evidence="3" type="ORF">DSM104329_05076</name>
</gene>
<sequence length="314" mass="34396">MKILITGGGGFIGSHLADRLLADGHEVCTVDTYATSRRDNLTPQDRLTIVEGTIADEAFFNGVMDDFGPDAVAHAAASYKDPDAWEEDARTNALGTAIVVRASERLGVKRLLYFQTALCYGVKPEEQPITLGHPLRPYESSYAISKTAGENYIRLSGLDWVSLRLANVYGPRNLSGPLPTFFSRLTQDKACFVTDTRRDFLFVTDLVDVATKALEGTGSGAYHVSSGSDVAIKELFDATTSALGLGEIDVEIRPRAADDAESILLDPSRTNADFDWRTSVALEDGVAQAIAWYREHGIEQTYTHLKEEELRVRS</sequence>
<accession>A0A9E6Y367</accession>
<dbReference type="InterPro" id="IPR001509">
    <property type="entry name" value="Epimerase_deHydtase"/>
</dbReference>
<dbReference type="EMBL" id="CP087164">
    <property type="protein sequence ID" value="UGS38646.1"/>
    <property type="molecule type" value="Genomic_DNA"/>
</dbReference>
<dbReference type="EC" id="5.1.3.2" evidence="3"/>
<keyword evidence="3" id="KW-0413">Isomerase</keyword>
<proteinExistence type="inferred from homology"/>
<protein>
    <submittedName>
        <fullName evidence="3">UDP-glucose 4-epimerase</fullName>
        <ecNumber evidence="3">5.1.3.2</ecNumber>
    </submittedName>
</protein>
<dbReference type="KEGG" id="sbae:DSM104329_05076"/>
<dbReference type="AlphaFoldDB" id="A0A9E6Y367"/>
<feature type="domain" description="NAD-dependent epimerase/dehydratase" evidence="2">
    <location>
        <begin position="3"/>
        <end position="216"/>
    </location>
</feature>
<dbReference type="GO" id="GO:0003978">
    <property type="term" value="F:UDP-glucose 4-epimerase activity"/>
    <property type="evidence" value="ECO:0007669"/>
    <property type="project" value="UniProtKB-EC"/>
</dbReference>
<organism evidence="3 4">
    <name type="scientific">Capillimicrobium parvum</name>
    <dbReference type="NCBI Taxonomy" id="2884022"/>
    <lineage>
        <taxon>Bacteria</taxon>
        <taxon>Bacillati</taxon>
        <taxon>Actinomycetota</taxon>
        <taxon>Thermoleophilia</taxon>
        <taxon>Solirubrobacterales</taxon>
        <taxon>Capillimicrobiaceae</taxon>
        <taxon>Capillimicrobium</taxon>
    </lineage>
</organism>
<evidence type="ECO:0000313" key="3">
    <source>
        <dbReference type="EMBL" id="UGS38646.1"/>
    </source>
</evidence>
<dbReference type="Gene3D" id="3.40.50.720">
    <property type="entry name" value="NAD(P)-binding Rossmann-like Domain"/>
    <property type="match status" value="1"/>
</dbReference>
<dbReference type="RefSeq" id="WP_259312664.1">
    <property type="nucleotide sequence ID" value="NZ_CP087164.1"/>
</dbReference>
<evidence type="ECO:0000256" key="1">
    <source>
        <dbReference type="ARBA" id="ARBA00007637"/>
    </source>
</evidence>
<comment type="similarity">
    <text evidence="1">Belongs to the NAD(P)-dependent epimerase/dehydratase family.</text>
</comment>
<dbReference type="SUPFAM" id="SSF51735">
    <property type="entry name" value="NAD(P)-binding Rossmann-fold domains"/>
    <property type="match status" value="1"/>
</dbReference>
<keyword evidence="4" id="KW-1185">Reference proteome</keyword>
<dbReference type="PANTHER" id="PTHR43000">
    <property type="entry name" value="DTDP-D-GLUCOSE 4,6-DEHYDRATASE-RELATED"/>
    <property type="match status" value="1"/>
</dbReference>
<evidence type="ECO:0000259" key="2">
    <source>
        <dbReference type="Pfam" id="PF01370"/>
    </source>
</evidence>
<evidence type="ECO:0000313" key="4">
    <source>
        <dbReference type="Proteomes" id="UP001162834"/>
    </source>
</evidence>
<name>A0A9E6Y367_9ACTN</name>
<dbReference type="InterPro" id="IPR036291">
    <property type="entry name" value="NAD(P)-bd_dom_sf"/>
</dbReference>
<dbReference type="Proteomes" id="UP001162834">
    <property type="component" value="Chromosome"/>
</dbReference>
<dbReference type="Pfam" id="PF01370">
    <property type="entry name" value="Epimerase"/>
    <property type="match status" value="1"/>
</dbReference>
<reference evidence="3" key="1">
    <citation type="journal article" date="2022" name="Int. J. Syst. Evol. Microbiol.">
        <title>Pseudomonas aegrilactucae sp. nov. and Pseudomonas morbosilactucae sp. nov., pathogens causing bacterial rot of lettuce in Japan.</title>
        <authorList>
            <person name="Sawada H."/>
            <person name="Fujikawa T."/>
            <person name="Satou M."/>
        </authorList>
    </citation>
    <scope>NUCLEOTIDE SEQUENCE</scope>
    <source>
        <strain evidence="3">0166_1</strain>
    </source>
</reference>